<dbReference type="EMBL" id="JBBYHT010000002">
    <property type="protein sequence ID" value="MEL1247499.1"/>
    <property type="molecule type" value="Genomic_DNA"/>
</dbReference>
<keyword evidence="2" id="KW-1185">Reference proteome</keyword>
<evidence type="ECO:0000313" key="2">
    <source>
        <dbReference type="Proteomes" id="UP001393056"/>
    </source>
</evidence>
<proteinExistence type="predicted"/>
<protein>
    <submittedName>
        <fullName evidence="1">Uncharacterized protein</fullName>
    </submittedName>
</protein>
<organism evidence="1 2">
    <name type="scientific">Flavobacterium helocola</name>
    <dbReference type="NCBI Taxonomy" id="3139139"/>
    <lineage>
        <taxon>Bacteria</taxon>
        <taxon>Pseudomonadati</taxon>
        <taxon>Bacteroidota</taxon>
        <taxon>Flavobacteriia</taxon>
        <taxon>Flavobacteriales</taxon>
        <taxon>Flavobacteriaceae</taxon>
        <taxon>Flavobacterium</taxon>
    </lineage>
</organism>
<comment type="caution">
    <text evidence="1">The sequence shown here is derived from an EMBL/GenBank/DDBJ whole genome shotgun (WGS) entry which is preliminary data.</text>
</comment>
<evidence type="ECO:0000313" key="1">
    <source>
        <dbReference type="EMBL" id="MEL1247499.1"/>
    </source>
</evidence>
<sequence length="155" mass="17816">MRYFLTSILILSFTTNFYSQDSNLNFIRLSYSHSAISESKIDIFINKDSPNKNHFFVSVITSESQKKYSIENKKMLELKEAIIKISPSDIIKENRMCLDGSDTEISFSNSVVGNTEVKYSVHCLSSQDDKTAWKDFLNVVNMILDIAKMKFTDLK</sequence>
<dbReference type="Proteomes" id="UP001393056">
    <property type="component" value="Unassembled WGS sequence"/>
</dbReference>
<dbReference type="RefSeq" id="WP_341682562.1">
    <property type="nucleotide sequence ID" value="NZ_JBBYHT010000002.1"/>
</dbReference>
<gene>
    <name evidence="1" type="ORF">AAEO58_05520</name>
</gene>
<name>A0ABU9I529_9FLAO</name>
<reference evidence="1 2" key="1">
    <citation type="submission" date="2024-04" db="EMBL/GenBank/DDBJ databases">
        <title>Flavobacterium sp. DGU41 16S ribosomal RNA gene Genome sequencing and assembly.</title>
        <authorList>
            <person name="Park S."/>
        </authorList>
    </citation>
    <scope>NUCLEOTIDE SEQUENCE [LARGE SCALE GENOMIC DNA]</scope>
    <source>
        <strain evidence="1 2">DGU41</strain>
    </source>
</reference>
<accession>A0ABU9I529</accession>